<protein>
    <recommendedName>
        <fullName evidence="3">Ubiquinol-cytochrome c chaperone domain-containing protein</fullName>
    </recommendedName>
</protein>
<dbReference type="EMBL" id="KB467832">
    <property type="protein sequence ID" value="PCH34578.1"/>
    <property type="molecule type" value="Genomic_DNA"/>
</dbReference>
<evidence type="ECO:0000259" key="3">
    <source>
        <dbReference type="Pfam" id="PF03981"/>
    </source>
</evidence>
<dbReference type="Proteomes" id="UP000218811">
    <property type="component" value="Unassembled WGS sequence"/>
</dbReference>
<gene>
    <name evidence="4" type="ORF">WOLCODRAFT_139452</name>
</gene>
<organism evidence="4 5">
    <name type="scientific">Wolfiporia cocos (strain MD-104)</name>
    <name type="common">Brown rot fungus</name>
    <dbReference type="NCBI Taxonomy" id="742152"/>
    <lineage>
        <taxon>Eukaryota</taxon>
        <taxon>Fungi</taxon>
        <taxon>Dikarya</taxon>
        <taxon>Basidiomycota</taxon>
        <taxon>Agaricomycotina</taxon>
        <taxon>Agaricomycetes</taxon>
        <taxon>Polyporales</taxon>
        <taxon>Phaeolaceae</taxon>
        <taxon>Wolfiporia</taxon>
    </lineage>
</organism>
<feature type="compositionally biased region" description="Pro residues" evidence="2">
    <location>
        <begin position="36"/>
        <end position="46"/>
    </location>
</feature>
<sequence>MVPRSIYAACFRQTSITSRLRNVRFIASGSAAPTPASKPGPEPQQPPRRQKSWLTRKAESSPITKNAVLRLAQLLGYGSTKQVAGRRAFVMYEKLCILRPDEERAFWQNECDLPPTFQSWFTVVNLHVWLLTVRLRALPQPQSKQHIQALIDHFFLDIEDRVRAILQPAAPDSTASSSPVGPYTPLTDFYKVANLPGKTRPKGRAPERLVTQQMRIFKEQWAGMGMSFDASLLHGDAEMAGVIWRNFLGGRGARGIVYPSTAPTNKPYFRRAVNLVGGEVEKVKKIDQRGLEVEERRDDGSGVHDYAPTEADKYVAYPELMATLVAYIRRELLRLQRLPDDVITGPRTPGSEGDHIERLKFGKVRAGTLFEER</sequence>
<evidence type="ECO:0000313" key="5">
    <source>
        <dbReference type="Proteomes" id="UP000218811"/>
    </source>
</evidence>
<comment type="similarity">
    <text evidence="1">Belongs to the CBP3 family.</text>
</comment>
<dbReference type="PANTHER" id="PTHR12184:SF1">
    <property type="entry name" value="UBIQUINOL-CYTOCHROME-C REDUCTASE COMPLEX ASSEMBLY FACTOR 1"/>
    <property type="match status" value="1"/>
</dbReference>
<reference evidence="4 5" key="1">
    <citation type="journal article" date="2012" name="Science">
        <title>The Paleozoic origin of enzymatic lignin decomposition reconstructed from 31 fungal genomes.</title>
        <authorList>
            <person name="Floudas D."/>
            <person name="Binder M."/>
            <person name="Riley R."/>
            <person name="Barry K."/>
            <person name="Blanchette R.A."/>
            <person name="Henrissat B."/>
            <person name="Martinez A.T."/>
            <person name="Otillar R."/>
            <person name="Spatafora J.W."/>
            <person name="Yadav J.S."/>
            <person name="Aerts A."/>
            <person name="Benoit I."/>
            <person name="Boyd A."/>
            <person name="Carlson A."/>
            <person name="Copeland A."/>
            <person name="Coutinho P.M."/>
            <person name="de Vries R.P."/>
            <person name="Ferreira P."/>
            <person name="Findley K."/>
            <person name="Foster B."/>
            <person name="Gaskell J."/>
            <person name="Glotzer D."/>
            <person name="Gorecki P."/>
            <person name="Heitman J."/>
            <person name="Hesse C."/>
            <person name="Hori C."/>
            <person name="Igarashi K."/>
            <person name="Jurgens J.A."/>
            <person name="Kallen N."/>
            <person name="Kersten P."/>
            <person name="Kohler A."/>
            <person name="Kuees U."/>
            <person name="Kumar T.K.A."/>
            <person name="Kuo A."/>
            <person name="LaButti K."/>
            <person name="Larrondo L.F."/>
            <person name="Lindquist E."/>
            <person name="Ling A."/>
            <person name="Lombard V."/>
            <person name="Lucas S."/>
            <person name="Lundell T."/>
            <person name="Martin R."/>
            <person name="McLaughlin D.J."/>
            <person name="Morgenstern I."/>
            <person name="Morin E."/>
            <person name="Murat C."/>
            <person name="Nagy L.G."/>
            <person name="Nolan M."/>
            <person name="Ohm R.A."/>
            <person name="Patyshakuliyeva A."/>
            <person name="Rokas A."/>
            <person name="Ruiz-Duenas F.J."/>
            <person name="Sabat G."/>
            <person name="Salamov A."/>
            <person name="Samejima M."/>
            <person name="Schmutz J."/>
            <person name="Slot J.C."/>
            <person name="St John F."/>
            <person name="Stenlid J."/>
            <person name="Sun H."/>
            <person name="Sun S."/>
            <person name="Syed K."/>
            <person name="Tsang A."/>
            <person name="Wiebenga A."/>
            <person name="Young D."/>
            <person name="Pisabarro A."/>
            <person name="Eastwood D.C."/>
            <person name="Martin F."/>
            <person name="Cullen D."/>
            <person name="Grigoriev I.V."/>
            <person name="Hibbett D.S."/>
        </authorList>
    </citation>
    <scope>NUCLEOTIDE SEQUENCE [LARGE SCALE GENOMIC DNA]</scope>
    <source>
        <strain evidence="4 5">MD-104</strain>
    </source>
</reference>
<dbReference type="STRING" id="742152.A0A2H3JA77"/>
<dbReference type="OrthoDB" id="10253878at2759"/>
<feature type="domain" description="Ubiquinol-cytochrome c chaperone" evidence="3">
    <location>
        <begin position="110"/>
        <end position="164"/>
    </location>
</feature>
<dbReference type="Pfam" id="PF03981">
    <property type="entry name" value="Ubiq_cyt_C_chap"/>
    <property type="match status" value="2"/>
</dbReference>
<name>A0A2H3JA77_WOLCO</name>
<feature type="region of interest" description="Disordered" evidence="2">
    <location>
        <begin position="30"/>
        <end position="56"/>
    </location>
</feature>
<dbReference type="AlphaFoldDB" id="A0A2H3JA77"/>
<evidence type="ECO:0000313" key="4">
    <source>
        <dbReference type="EMBL" id="PCH34578.1"/>
    </source>
</evidence>
<keyword evidence="5" id="KW-1185">Reference proteome</keyword>
<evidence type="ECO:0000256" key="2">
    <source>
        <dbReference type="SAM" id="MobiDB-lite"/>
    </source>
</evidence>
<dbReference type="OMA" id="WFTVTNL"/>
<accession>A0A2H3JA77</accession>
<dbReference type="GO" id="GO:0034551">
    <property type="term" value="P:mitochondrial respiratory chain complex III assembly"/>
    <property type="evidence" value="ECO:0007669"/>
    <property type="project" value="TreeGrafter"/>
</dbReference>
<dbReference type="PANTHER" id="PTHR12184">
    <property type="entry name" value="UBIQUINOL-CYTOCHROME C REDUCTASE COMPLEX ASSEMBLY FACTOR 1 FAMILY MEMBER"/>
    <property type="match status" value="1"/>
</dbReference>
<dbReference type="GO" id="GO:0005739">
    <property type="term" value="C:mitochondrion"/>
    <property type="evidence" value="ECO:0007669"/>
    <property type="project" value="TreeGrafter"/>
</dbReference>
<dbReference type="InterPro" id="IPR007129">
    <property type="entry name" value="Ubiqinol_cyt_c_chaperone_CPB3"/>
</dbReference>
<dbReference type="InterPro" id="IPR021150">
    <property type="entry name" value="Ubiq_cyt_c_chap"/>
</dbReference>
<evidence type="ECO:0000256" key="1">
    <source>
        <dbReference type="ARBA" id="ARBA00006407"/>
    </source>
</evidence>
<feature type="domain" description="Ubiquinol-cytochrome c chaperone" evidence="3">
    <location>
        <begin position="207"/>
        <end position="251"/>
    </location>
</feature>
<proteinExistence type="inferred from homology"/>